<dbReference type="RefSeq" id="WP_101899115.1">
    <property type="nucleotide sequence ID" value="NZ_CP025491.2"/>
</dbReference>
<protein>
    <submittedName>
        <fullName evidence="9">Non-ribosomal peptide synthetase/polyketide synthase</fullName>
    </submittedName>
</protein>
<dbReference type="Gene3D" id="3.30.70.3290">
    <property type="match status" value="1"/>
</dbReference>
<dbReference type="CDD" id="cd00833">
    <property type="entry name" value="PKS"/>
    <property type="match status" value="1"/>
</dbReference>
<dbReference type="GO" id="GO:0006633">
    <property type="term" value="P:fatty acid biosynthetic process"/>
    <property type="evidence" value="ECO:0007669"/>
    <property type="project" value="UniProtKB-UniPathway"/>
</dbReference>
<feature type="domain" description="Carrier" evidence="7">
    <location>
        <begin position="524"/>
        <end position="599"/>
    </location>
</feature>
<dbReference type="InterPro" id="IPR001227">
    <property type="entry name" value="Ac_transferase_dom_sf"/>
</dbReference>
<dbReference type="InterPro" id="IPR009081">
    <property type="entry name" value="PP-bd_ACP"/>
</dbReference>
<sequence>MNKKKRSYKYSVIELFESQVKTTLDYIALSDKKSQYTYYDLNQKVNQFSHCLRKKGIIKGDCVAILLDPSTDFILCILAIAKLGAVYVPMDTLAPVTRLNHMLDDTNPRLVITSDELKQKLQEISVPQYLVRQLHLESISYSKENIKEMIHPEEPLYMIYTSGSTGKPKGVIIPHQAVVNLAVVENYASVQPGQIVAQCNNLAFDASTFEIWSSLLNGGKLCIISKEVRTNPLELKKTIEDNAVEYLLLPTALFHQLIKSAPKTLNQPKTILFGGEQINPALLRQFIVHRNKINKPVTLINGYGPSEATTFACRHIINEKLLASDEHLSAIGVPFKNTQIYVLDEQMNEADEGELYLSGIHLALGYHRSEEITFEKFIKNPFCQTAPFERMYKTGDLVKKLPTGELLYTGRVDDQVKVGGYRIHLSEVERKLMKHNEVSLAAVVVEMGGGLHKMLTAYIVFSSPHTKIHADELREFLSQELPSYMLPAKYVMVDELPLTPIGKIDKTKLDQIPHTDLSFYIDKSLTNKTEETLKEIWNHLLNRSHIEVKKNLFDLGATSLLITEACTLINQALHTELQVVDLLEHPTIHKLTKYIEGDIDVPTVREIHSTASWDIAIVGMSCRFPGANNIDQFWDNLCQGKDCLTRFNSEEFGSSLPKTSNFVPVKGVLADIDQFDASFFNFSPVDANITDPQQRIFLECAWEALEHAAIAPKKQEERTISVFAGMTDSTYLHENLLKNNRFCREYDLFHQRIATSLSMLSTQTSYRLNLKGRSVNVNTACSTGLIAVDHACQDLILGHSDIALAGASCITIPQIDGYIYQPGSIVSPDGYCRPFSSKANGTVFSNGVGVVVLKRLEDAINDRNTIYAVIKSRGVNNDGVDKLGFTAPSMSGQVSCIKDALCQAKITPEQISFVEAHGTATALGDVIELHALSAVYREQTDRSHYCALGSVKANIGHTDVAAGMAGLIKTALCLYYKKITPLIYFDKPNPDLGLEESPFYVNDQLMDWENDYGARYAGISSFGVGGTNVHMILSDYDVHQQSTPRLLQTEELVMISGKTQRALEEQIQKLDQYLSTDECHDYMLRNIAYTLHKGRDDFNWRHFSVGKKIIEIQKGFQENYSVYCDDEVPYSVVLMFSGQGTQYPRMAMELFDLIPRFREYVLQGINAANHYLNCDLLYLIKNSATDSLAPTQFTQPALFIIEYALARLLMDCGVQPDVLIGHSIGEYVAACLAGVFSFEDGIALVCERGLLMANVPAGQMLSIECSDEECQEYQLISGVSRALHNATHQYVLAGSPERIEILEKYLMKHKKQYHKLKVSHAFHSDMMECLEKPFKELFSNITLSPPTIPIVSNVTGYWLSAEDAMSPDYWYRHLRHTVQFARGVHLLLQDEHPLFVEVGLGQSLCGFVTTTSSKPIFVTPTLPGRYKVVSDMTQFLTTLGRLWTKGVSVLLDPVYGSSIRKNIALPTYAFQRQRYWIHPDESSLKLNKNTMLYSPVWTREALSEVSHACKVSDYQWVVFKDKMDIGQQIINVLSFYNAQPIIIEAGDEFIIHSQTHFTINPAVKEHYIDCFNCLKKALNHPKFIHCWSLDAIEEPQNDTTIESSFDKGFYSLLYVIQSYVELIGAQHELSCCIMTYGTQPVLGTERLSPANATLSSFCRVVPLEHPLIRCLMVDIARDVKGVDLTSIFADILDTLIDKSENILIAYRNNYRWLPSYVAIENNFLKSRLSDKGIYLITGGLGGIGLALSEAIATQVCQPILILSSRRSYPPQDQWVQILEDKNHEEHGTISQLKYIESLGASINLYPCDVTNEQEVSQLLHWIFLNFGKLNGLIHAAGRAGKGVVQLKTHEKAHQVLSTKIYGAYYLAKATHNLPILDFVVLMSSIAAVVGAKGQLDYSAANASLDVMAQSNLFHSKFTLSLNWNTWRDVGMSVNSSTTNALNLFNLGNDISSKEGQSLFLNALSTPYRQLIISNYELARYQALLANPVNEQEETKNTVAREYLNIKTIYSEPEDELEKQLAKLWQECLHIDFIGREDNFFALGGHSLKAMSLVEQMNAVFNCSLSIQHMYKAPTIALLRQLISENQKQTIDIIVPLNEVDAVKPKLFFCHPVSGLVYCFNEIASLWKSASIYGIQDPSISVGKMLYDSIDSMAKQYVDAILHIQPKGPYYLVGYSFGGTMVYEIAHRLRQLHHEIGLLALIESWSVFSPRQREDSYSIEHLFAMDDKKSKELAYLAAERMRLLLEHEPTRTNQDMILFKAKKLSEGYREIDDPYNGWAKFNKGNIICQIIDANHDTIMNEENSKMIAEFLQKSDLYQ</sequence>
<dbReference type="SUPFAM" id="SSF52151">
    <property type="entry name" value="FabD/lysophospholipase-like"/>
    <property type="match status" value="1"/>
</dbReference>
<dbReference type="Gene3D" id="3.40.50.980">
    <property type="match status" value="2"/>
</dbReference>
<reference evidence="9 10" key="1">
    <citation type="submission" date="2017-12" db="EMBL/GenBank/DDBJ databases">
        <title>Legionella sainthelensi LA01-117, whole genome sequence of a clinical isolate from New Zealand.</title>
        <authorList>
            <person name="Cree S.L."/>
            <person name="Slow S."/>
            <person name="Kennedy M.A."/>
            <person name="Murdoch D.R."/>
            <person name="Biggs P.J."/>
            <person name="Anderson T."/>
        </authorList>
    </citation>
    <scope>NUCLEOTIDE SEQUENCE [LARGE SCALE GENOMIC DNA]</scope>
    <source>
        <strain evidence="9 10">LA01-117</strain>
    </source>
</reference>
<dbReference type="EMBL" id="CP025491">
    <property type="protein sequence ID" value="AUH71371.1"/>
    <property type="molecule type" value="Genomic_DNA"/>
</dbReference>
<dbReference type="SUPFAM" id="SSF51735">
    <property type="entry name" value="NAD(P)-binding Rossmann-fold domains"/>
    <property type="match status" value="2"/>
</dbReference>
<dbReference type="GO" id="GO:0004312">
    <property type="term" value="F:fatty acid synthase activity"/>
    <property type="evidence" value="ECO:0007669"/>
    <property type="project" value="TreeGrafter"/>
</dbReference>
<dbReference type="Gene3D" id="3.30.300.30">
    <property type="match status" value="1"/>
</dbReference>
<dbReference type="InterPro" id="IPR025110">
    <property type="entry name" value="AMP-bd_C"/>
</dbReference>
<dbReference type="InterPro" id="IPR013968">
    <property type="entry name" value="PKS_KR"/>
</dbReference>
<dbReference type="InterPro" id="IPR010071">
    <property type="entry name" value="AA_adenyl_dom"/>
</dbReference>
<dbReference type="Pfam" id="PF00501">
    <property type="entry name" value="AMP-binding"/>
    <property type="match status" value="1"/>
</dbReference>
<proteinExistence type="inferred from homology"/>
<dbReference type="InterPro" id="IPR001031">
    <property type="entry name" value="Thioesterase"/>
</dbReference>
<dbReference type="InterPro" id="IPR016036">
    <property type="entry name" value="Malonyl_transacylase_ACP-bd"/>
</dbReference>
<evidence type="ECO:0000256" key="3">
    <source>
        <dbReference type="ARBA" id="ARBA00006484"/>
    </source>
</evidence>
<dbReference type="InterPro" id="IPR036291">
    <property type="entry name" value="NAD(P)-bd_dom_sf"/>
</dbReference>
<dbReference type="FunFam" id="3.40.50.980:FF:000001">
    <property type="entry name" value="Non-ribosomal peptide synthetase"/>
    <property type="match status" value="1"/>
</dbReference>
<dbReference type="InterPro" id="IPR045851">
    <property type="entry name" value="AMP-bd_C_sf"/>
</dbReference>
<evidence type="ECO:0000259" key="7">
    <source>
        <dbReference type="PROSITE" id="PS50075"/>
    </source>
</evidence>
<dbReference type="InterPro" id="IPR014043">
    <property type="entry name" value="Acyl_transferase_dom"/>
</dbReference>
<dbReference type="InterPro" id="IPR016035">
    <property type="entry name" value="Acyl_Trfase/lysoPLipase"/>
</dbReference>
<evidence type="ECO:0000256" key="5">
    <source>
        <dbReference type="ARBA" id="ARBA00022553"/>
    </source>
</evidence>
<evidence type="ECO:0000313" key="10">
    <source>
        <dbReference type="Proteomes" id="UP000234343"/>
    </source>
</evidence>
<dbReference type="InterPro" id="IPR029058">
    <property type="entry name" value="AB_hydrolase_fold"/>
</dbReference>
<dbReference type="SMART" id="SM00827">
    <property type="entry name" value="PKS_AT"/>
    <property type="match status" value="1"/>
</dbReference>
<dbReference type="InterPro" id="IPR014031">
    <property type="entry name" value="Ketoacyl_synth_C"/>
</dbReference>
<dbReference type="Gene3D" id="3.40.50.1820">
    <property type="entry name" value="alpha/beta hydrolase"/>
    <property type="match status" value="1"/>
</dbReference>
<dbReference type="SUPFAM" id="SSF56801">
    <property type="entry name" value="Acetyl-CoA synthetase-like"/>
    <property type="match status" value="1"/>
</dbReference>
<dbReference type="Pfam" id="PF21394">
    <property type="entry name" value="Beta-ketacyl_N"/>
    <property type="match status" value="1"/>
</dbReference>
<dbReference type="Pfam" id="PF00975">
    <property type="entry name" value="Thioesterase"/>
    <property type="match status" value="1"/>
</dbReference>
<dbReference type="SMART" id="SM00822">
    <property type="entry name" value="PKS_KR"/>
    <property type="match status" value="1"/>
</dbReference>
<comment type="pathway">
    <text evidence="2">Lipid metabolism; fatty acid biosynthesis.</text>
</comment>
<evidence type="ECO:0000256" key="6">
    <source>
        <dbReference type="ARBA" id="ARBA00022679"/>
    </source>
</evidence>
<dbReference type="PROSITE" id="PS52004">
    <property type="entry name" value="KS3_2"/>
    <property type="match status" value="1"/>
</dbReference>
<gene>
    <name evidence="9" type="ORF">CAB17_04290</name>
</gene>
<dbReference type="Pfam" id="PF02801">
    <property type="entry name" value="Ketoacyl-synt_C"/>
    <property type="match status" value="1"/>
</dbReference>
<dbReference type="InterPro" id="IPR014030">
    <property type="entry name" value="Ketoacyl_synth_N"/>
</dbReference>
<dbReference type="InterPro" id="IPR018201">
    <property type="entry name" value="Ketoacyl_synth_AS"/>
</dbReference>
<comment type="similarity">
    <text evidence="3">Belongs to the short-chain dehydrogenases/reductases (SDR) family.</text>
</comment>
<evidence type="ECO:0000313" key="9">
    <source>
        <dbReference type="EMBL" id="AUH71371.1"/>
    </source>
</evidence>
<feature type="domain" description="Ketosynthase family 3 (KS3)" evidence="8">
    <location>
        <begin position="612"/>
        <end position="1035"/>
    </location>
</feature>
<dbReference type="PROSITE" id="PS00455">
    <property type="entry name" value="AMP_BINDING"/>
    <property type="match status" value="1"/>
</dbReference>
<feature type="domain" description="Carrier" evidence="7">
    <location>
        <begin position="2011"/>
        <end position="2086"/>
    </location>
</feature>
<dbReference type="InterPro" id="IPR036736">
    <property type="entry name" value="ACP-like_sf"/>
</dbReference>
<evidence type="ECO:0000256" key="2">
    <source>
        <dbReference type="ARBA" id="ARBA00005194"/>
    </source>
</evidence>
<keyword evidence="6" id="KW-0808">Transferase</keyword>
<dbReference type="FunFam" id="1.10.1200.10:FF:000005">
    <property type="entry name" value="Nonribosomal peptide synthetase 1"/>
    <property type="match status" value="1"/>
</dbReference>
<dbReference type="InterPro" id="IPR016039">
    <property type="entry name" value="Thiolase-like"/>
</dbReference>
<dbReference type="InterPro" id="IPR020845">
    <property type="entry name" value="AMP-binding_CS"/>
</dbReference>
<dbReference type="InterPro" id="IPR020841">
    <property type="entry name" value="PKS_Beta-ketoAc_synthase_dom"/>
</dbReference>
<dbReference type="Gene3D" id="3.40.50.720">
    <property type="entry name" value="NAD(P)-binding Rossmann-like Domain"/>
    <property type="match status" value="1"/>
</dbReference>
<dbReference type="Pfam" id="PF08659">
    <property type="entry name" value="KR"/>
    <property type="match status" value="1"/>
</dbReference>
<comment type="cofactor">
    <cofactor evidence="1">
        <name>pantetheine 4'-phosphate</name>
        <dbReference type="ChEBI" id="CHEBI:47942"/>
    </cofactor>
</comment>
<dbReference type="InterPro" id="IPR049490">
    <property type="entry name" value="C883_1060-like_KR_N"/>
</dbReference>
<dbReference type="UniPathway" id="UPA00094"/>
<dbReference type="Proteomes" id="UP000234343">
    <property type="component" value="Chromosome"/>
</dbReference>
<keyword evidence="10" id="KW-1185">Reference proteome</keyword>
<keyword evidence="5" id="KW-0597">Phosphoprotein</keyword>
<accession>A0A2H5FIK6</accession>
<evidence type="ECO:0000256" key="1">
    <source>
        <dbReference type="ARBA" id="ARBA00001957"/>
    </source>
</evidence>
<dbReference type="SUPFAM" id="SSF47336">
    <property type="entry name" value="ACP-like"/>
    <property type="match status" value="2"/>
</dbReference>
<dbReference type="Pfam" id="PF00550">
    <property type="entry name" value="PP-binding"/>
    <property type="match status" value="2"/>
</dbReference>
<dbReference type="InterPro" id="IPR050091">
    <property type="entry name" value="PKS_NRPS_Biosynth_Enz"/>
</dbReference>
<dbReference type="NCBIfam" id="TIGR01733">
    <property type="entry name" value="AA-adenyl-dom"/>
    <property type="match status" value="1"/>
</dbReference>
<dbReference type="Pfam" id="PF00109">
    <property type="entry name" value="ketoacyl-synt"/>
    <property type="match status" value="1"/>
</dbReference>
<name>A0A2H5FIK6_9GAMM</name>
<keyword evidence="4" id="KW-0596">Phosphopantetheine</keyword>
<dbReference type="Gene3D" id="3.40.366.10">
    <property type="entry name" value="Malonyl-Coenzyme A Acyl Carrier Protein, domain 2"/>
    <property type="match status" value="1"/>
</dbReference>
<dbReference type="Pfam" id="PF13193">
    <property type="entry name" value="AMP-binding_C"/>
    <property type="match status" value="1"/>
</dbReference>
<dbReference type="Gene3D" id="3.40.47.10">
    <property type="match status" value="1"/>
</dbReference>
<dbReference type="PROSITE" id="PS00606">
    <property type="entry name" value="KS3_1"/>
    <property type="match status" value="1"/>
</dbReference>
<dbReference type="SUPFAM" id="SSF53474">
    <property type="entry name" value="alpha/beta-Hydrolases"/>
    <property type="match status" value="1"/>
</dbReference>
<dbReference type="InterPro" id="IPR057326">
    <property type="entry name" value="KR_dom"/>
</dbReference>
<dbReference type="PROSITE" id="PS50075">
    <property type="entry name" value="CARRIER"/>
    <property type="match status" value="2"/>
</dbReference>
<dbReference type="SUPFAM" id="SSF55048">
    <property type="entry name" value="Probable ACP-binding domain of malonyl-CoA ACP transacylase"/>
    <property type="match status" value="1"/>
</dbReference>
<dbReference type="InterPro" id="IPR032821">
    <property type="entry name" value="PKS_assoc"/>
</dbReference>
<evidence type="ECO:0000259" key="8">
    <source>
        <dbReference type="PROSITE" id="PS52004"/>
    </source>
</evidence>
<evidence type="ECO:0000256" key="4">
    <source>
        <dbReference type="ARBA" id="ARBA00022450"/>
    </source>
</evidence>
<dbReference type="InterPro" id="IPR000873">
    <property type="entry name" value="AMP-dep_synth/lig_dom"/>
</dbReference>
<dbReference type="Pfam" id="PF16197">
    <property type="entry name" value="KAsynt_C_assoc"/>
    <property type="match status" value="1"/>
</dbReference>
<dbReference type="KEGG" id="lsh:CAB17_04290"/>
<dbReference type="Gene3D" id="2.30.38.10">
    <property type="entry name" value="Luciferase, Domain 3"/>
    <property type="match status" value="1"/>
</dbReference>
<organism evidence="9 10">
    <name type="scientific">Legionella sainthelensi</name>
    <dbReference type="NCBI Taxonomy" id="28087"/>
    <lineage>
        <taxon>Bacteria</taxon>
        <taxon>Pseudomonadati</taxon>
        <taxon>Pseudomonadota</taxon>
        <taxon>Gammaproteobacteria</taxon>
        <taxon>Legionellales</taxon>
        <taxon>Legionellaceae</taxon>
        <taxon>Legionella</taxon>
    </lineage>
</organism>
<dbReference type="SUPFAM" id="SSF53901">
    <property type="entry name" value="Thiolase-like"/>
    <property type="match status" value="1"/>
</dbReference>
<dbReference type="Gene3D" id="1.10.1200.10">
    <property type="entry name" value="ACP-like"/>
    <property type="match status" value="1"/>
</dbReference>
<dbReference type="GO" id="GO:0004315">
    <property type="term" value="F:3-oxoacyl-[acyl-carrier-protein] synthase activity"/>
    <property type="evidence" value="ECO:0007669"/>
    <property type="project" value="InterPro"/>
</dbReference>
<dbReference type="PANTHER" id="PTHR43775:SF51">
    <property type="entry name" value="INACTIVE PHENOLPHTHIOCEROL SYNTHESIS POLYKETIDE SYNTHASE TYPE I PKS1-RELATED"/>
    <property type="match status" value="1"/>
</dbReference>
<dbReference type="Pfam" id="PF00698">
    <property type="entry name" value="Acyl_transf_1"/>
    <property type="match status" value="1"/>
</dbReference>
<dbReference type="PANTHER" id="PTHR43775">
    <property type="entry name" value="FATTY ACID SYNTHASE"/>
    <property type="match status" value="1"/>
</dbReference>
<dbReference type="SMART" id="SM00825">
    <property type="entry name" value="PKS_KS"/>
    <property type="match status" value="1"/>
</dbReference>